<protein>
    <submittedName>
        <fullName evidence="1">Uncharacterized protein</fullName>
    </submittedName>
</protein>
<name>A0A0L7R9Z0_9HYME</name>
<sequence length="54" mass="6167">MFGCPREAVRVKVKVKFGCIDPWVTDLQKGRLVIQGPLGGMDYTSRPKHFFSRN</sequence>
<accession>A0A0L7R9Z0</accession>
<evidence type="ECO:0000313" key="2">
    <source>
        <dbReference type="Proteomes" id="UP000053825"/>
    </source>
</evidence>
<keyword evidence="2" id="KW-1185">Reference proteome</keyword>
<dbReference type="Proteomes" id="UP000053825">
    <property type="component" value="Unassembled WGS sequence"/>
</dbReference>
<organism evidence="1 2">
    <name type="scientific">Habropoda laboriosa</name>
    <dbReference type="NCBI Taxonomy" id="597456"/>
    <lineage>
        <taxon>Eukaryota</taxon>
        <taxon>Metazoa</taxon>
        <taxon>Ecdysozoa</taxon>
        <taxon>Arthropoda</taxon>
        <taxon>Hexapoda</taxon>
        <taxon>Insecta</taxon>
        <taxon>Pterygota</taxon>
        <taxon>Neoptera</taxon>
        <taxon>Endopterygota</taxon>
        <taxon>Hymenoptera</taxon>
        <taxon>Apocrita</taxon>
        <taxon>Aculeata</taxon>
        <taxon>Apoidea</taxon>
        <taxon>Anthophila</taxon>
        <taxon>Apidae</taxon>
        <taxon>Habropoda</taxon>
    </lineage>
</organism>
<dbReference type="AlphaFoldDB" id="A0A0L7R9Z0"/>
<proteinExistence type="predicted"/>
<evidence type="ECO:0000313" key="1">
    <source>
        <dbReference type="EMBL" id="KOC67571.1"/>
    </source>
</evidence>
<dbReference type="EMBL" id="KQ414621">
    <property type="protein sequence ID" value="KOC67571.1"/>
    <property type="molecule type" value="Genomic_DNA"/>
</dbReference>
<reference evidence="1 2" key="1">
    <citation type="submission" date="2015-07" db="EMBL/GenBank/DDBJ databases">
        <title>The genome of Habropoda laboriosa.</title>
        <authorList>
            <person name="Pan H."/>
            <person name="Kapheim K."/>
        </authorList>
    </citation>
    <scope>NUCLEOTIDE SEQUENCE [LARGE SCALE GENOMIC DNA]</scope>
    <source>
        <strain evidence="1">0110345459</strain>
    </source>
</reference>
<gene>
    <name evidence="1" type="ORF">WH47_10346</name>
</gene>